<evidence type="ECO:0000313" key="8">
    <source>
        <dbReference type="Proteomes" id="UP000028780"/>
    </source>
</evidence>
<protein>
    <recommendedName>
        <fullName evidence="4">Cys-tRNA(Pro)/Cys-tRNA(Cys) deacylase</fullName>
        <ecNumber evidence="4">4.2.-.-</ecNumber>
    </recommendedName>
</protein>
<evidence type="ECO:0000256" key="3">
    <source>
        <dbReference type="ARBA" id="ARBA00023239"/>
    </source>
</evidence>
<gene>
    <name evidence="7" type="primary">ybaK</name>
    <name evidence="6" type="ORF">CIMIT_02895</name>
    <name evidence="7" type="ORF">SAMEA4535761_00644</name>
</gene>
<dbReference type="Proteomes" id="UP000215374">
    <property type="component" value="Chromosome 1"/>
</dbReference>
<evidence type="ECO:0000256" key="1">
    <source>
        <dbReference type="ARBA" id="ARBA00009798"/>
    </source>
</evidence>
<dbReference type="Pfam" id="PF04073">
    <property type="entry name" value="tRNA_edit"/>
    <property type="match status" value="1"/>
</dbReference>
<evidence type="ECO:0000313" key="7">
    <source>
        <dbReference type="EMBL" id="SNV60857.1"/>
    </source>
</evidence>
<evidence type="ECO:0000313" key="9">
    <source>
        <dbReference type="Proteomes" id="UP000215374"/>
    </source>
</evidence>
<dbReference type="GO" id="GO:0006412">
    <property type="term" value="P:translation"/>
    <property type="evidence" value="ECO:0007669"/>
    <property type="project" value="UniProtKB-KW"/>
</dbReference>
<dbReference type="InterPro" id="IPR004369">
    <property type="entry name" value="Prolyl-tRNA_editing_YbaK/EbsC"/>
</dbReference>
<dbReference type="HOGENOM" id="CLU_094875_1_1_11"/>
<comment type="similarity">
    <text evidence="1 4">Belongs to the prolyl-tRNA editing family. YbaK/EbsC subfamily.</text>
</comment>
<dbReference type="EMBL" id="LT906467">
    <property type="protein sequence ID" value="SNV60857.1"/>
    <property type="molecule type" value="Genomic_DNA"/>
</dbReference>
<dbReference type="Gene3D" id="3.90.960.10">
    <property type="entry name" value="YbaK/aminoacyl-tRNA synthetase-associated domain"/>
    <property type="match status" value="1"/>
</dbReference>
<keyword evidence="8" id="KW-1185">Reference proteome</keyword>
<dbReference type="PANTHER" id="PTHR30411:SF0">
    <property type="entry name" value="CYS-TRNA(PRO)_CYS-TRNA(CYS) DEACYLASE YBAK"/>
    <property type="match status" value="1"/>
</dbReference>
<dbReference type="InterPro" id="IPR036754">
    <property type="entry name" value="YbaK/aa-tRNA-synt-asso_dom_sf"/>
</dbReference>
<dbReference type="EMBL" id="CP009211">
    <property type="protein sequence ID" value="AIJ32992.1"/>
    <property type="molecule type" value="Genomic_DNA"/>
</dbReference>
<dbReference type="GO" id="GO:0016829">
    <property type="term" value="F:lyase activity"/>
    <property type="evidence" value="ECO:0007669"/>
    <property type="project" value="UniProtKB-KW"/>
</dbReference>
<dbReference type="PIRSF" id="PIRSF006181">
    <property type="entry name" value="EbsC_YbaK"/>
    <property type="match status" value="1"/>
</dbReference>
<keyword evidence="2 4" id="KW-0648">Protein biosynthesis</keyword>
<dbReference type="CDD" id="cd00002">
    <property type="entry name" value="YbaK_deacylase"/>
    <property type="match status" value="1"/>
</dbReference>
<feature type="domain" description="YbaK/aminoacyl-tRNA synthetase-associated" evidence="5">
    <location>
        <begin position="32"/>
        <end position="145"/>
    </location>
</feature>
<proteinExistence type="inferred from homology"/>
<dbReference type="OrthoDB" id="9809296at2"/>
<evidence type="ECO:0000259" key="5">
    <source>
        <dbReference type="Pfam" id="PF04073"/>
    </source>
</evidence>
<name>A0A076NPZ6_9CORY</name>
<dbReference type="AlphaFoldDB" id="A0A076NPZ6"/>
<reference evidence="6 8" key="1">
    <citation type="submission" date="2014-08" db="EMBL/GenBank/DDBJ databases">
        <title>Complete genome sequence of Corynebacterium imitans DSM 44264, isolated from a five-month-old boy with suspected pharyngeal diphtheria.</title>
        <authorList>
            <person name="Mollmann S."/>
            <person name="Albersmeier A."/>
            <person name="Ruckert C."/>
            <person name="Tauch A."/>
        </authorList>
    </citation>
    <scope>NUCLEOTIDE SEQUENCE [LARGE SCALE GENOMIC DNA]</scope>
    <source>
        <strain evidence="6 8">DSM 44264</strain>
    </source>
</reference>
<keyword evidence="3 4" id="KW-0456">Lyase</keyword>
<dbReference type="Proteomes" id="UP000028780">
    <property type="component" value="Chromosome"/>
</dbReference>
<dbReference type="InterPro" id="IPR007214">
    <property type="entry name" value="YbaK/aa-tRNA-synth-assoc-dom"/>
</dbReference>
<dbReference type="STRING" id="156978.CIMIT_02895"/>
<dbReference type="EC" id="4.2.-.-" evidence="4"/>
<dbReference type="RefSeq" id="WP_038588863.1">
    <property type="nucleotide sequence ID" value="NZ_CP009211.1"/>
</dbReference>
<evidence type="ECO:0000313" key="6">
    <source>
        <dbReference type="EMBL" id="AIJ32992.1"/>
    </source>
</evidence>
<dbReference type="KEGG" id="cii:CIMIT_02895"/>
<organism evidence="6 8">
    <name type="scientific">Corynebacterium imitans</name>
    <dbReference type="NCBI Taxonomy" id="156978"/>
    <lineage>
        <taxon>Bacteria</taxon>
        <taxon>Bacillati</taxon>
        <taxon>Actinomycetota</taxon>
        <taxon>Actinomycetes</taxon>
        <taxon>Mycobacteriales</taxon>
        <taxon>Corynebacteriaceae</taxon>
        <taxon>Corynebacterium</taxon>
    </lineage>
</organism>
<accession>A0A076NPZ6</accession>
<reference evidence="7 9" key="2">
    <citation type="submission" date="2017-06" db="EMBL/GenBank/DDBJ databases">
        <authorList>
            <consortium name="Pathogen Informatics"/>
        </authorList>
    </citation>
    <scope>NUCLEOTIDE SEQUENCE [LARGE SCALE GENOMIC DNA]</scope>
    <source>
        <strain evidence="7 9">NCTC13015</strain>
    </source>
</reference>
<dbReference type="eggNOG" id="COG2606">
    <property type="taxonomic scope" value="Bacteria"/>
</dbReference>
<evidence type="ECO:0000256" key="2">
    <source>
        <dbReference type="ARBA" id="ARBA00022917"/>
    </source>
</evidence>
<evidence type="ECO:0000256" key="4">
    <source>
        <dbReference type="PIRNR" id="PIRNR006181"/>
    </source>
</evidence>
<dbReference type="SUPFAM" id="SSF55826">
    <property type="entry name" value="YbaK/ProRS associated domain"/>
    <property type="match status" value="1"/>
</dbReference>
<sequence length="157" mass="16293">MSARTRAIAAAKSVEHAVLEYTASQDHFGEHSVAELGADPRGTLKTLVVSNTAQPREMALCCVPVAGHLSLKAAAKTLGWKKAQLAEPKKAEHATGYIVGGISPLGTLQKLPVLIDASVTPFPTIIVSAGQRGLSLELSPKDLAALAGAKFAEISTD</sequence>
<dbReference type="GO" id="GO:0002161">
    <property type="term" value="F:aminoacyl-tRNA deacylase activity"/>
    <property type="evidence" value="ECO:0007669"/>
    <property type="project" value="InterPro"/>
</dbReference>
<dbReference type="PANTHER" id="PTHR30411">
    <property type="entry name" value="CYTOPLASMIC PROTEIN"/>
    <property type="match status" value="1"/>
</dbReference>